<gene>
    <name evidence="2" type="ORF">K503DRAFT_85514</name>
</gene>
<protein>
    <submittedName>
        <fullName evidence="2">Uncharacterized protein</fullName>
    </submittedName>
</protein>
<dbReference type="EMBL" id="KV448250">
    <property type="protein sequence ID" value="OAX39408.1"/>
    <property type="molecule type" value="Genomic_DNA"/>
</dbReference>
<keyword evidence="1" id="KW-0812">Transmembrane</keyword>
<dbReference type="InParanoid" id="A0A1B7N3H6"/>
<evidence type="ECO:0000313" key="3">
    <source>
        <dbReference type="Proteomes" id="UP000092154"/>
    </source>
</evidence>
<feature type="transmembrane region" description="Helical" evidence="1">
    <location>
        <begin position="6"/>
        <end position="24"/>
    </location>
</feature>
<dbReference type="AlphaFoldDB" id="A0A1B7N3H6"/>
<sequence>MVRRTAVFHLLVAGAALFCVYLFSRRRTQVQAELWHSPREPEDLVIPTDTRSLASFLRAGSNPASGLYPDVTAVVLN</sequence>
<accession>A0A1B7N3H6</accession>
<reference evidence="2 3" key="1">
    <citation type="submission" date="2016-06" db="EMBL/GenBank/DDBJ databases">
        <title>Comparative genomics of the ectomycorrhizal sister species Rhizopogon vinicolor and Rhizopogon vesiculosus (Basidiomycota: Boletales) reveals a divergence of the mating type B locus.</title>
        <authorList>
            <consortium name="DOE Joint Genome Institute"/>
            <person name="Mujic A.B."/>
            <person name="Kuo A."/>
            <person name="Tritt A."/>
            <person name="Lipzen A."/>
            <person name="Chen C."/>
            <person name="Johnson J."/>
            <person name="Sharma A."/>
            <person name="Barry K."/>
            <person name="Grigoriev I.V."/>
            <person name="Spatafora J.W."/>
        </authorList>
    </citation>
    <scope>NUCLEOTIDE SEQUENCE [LARGE SCALE GENOMIC DNA]</scope>
    <source>
        <strain evidence="2 3">AM-OR11-026</strain>
    </source>
</reference>
<name>A0A1B7N3H6_9AGAM</name>
<keyword evidence="3" id="KW-1185">Reference proteome</keyword>
<keyword evidence="1" id="KW-1133">Transmembrane helix</keyword>
<dbReference type="Proteomes" id="UP000092154">
    <property type="component" value="Unassembled WGS sequence"/>
</dbReference>
<organism evidence="2 3">
    <name type="scientific">Rhizopogon vinicolor AM-OR11-026</name>
    <dbReference type="NCBI Taxonomy" id="1314800"/>
    <lineage>
        <taxon>Eukaryota</taxon>
        <taxon>Fungi</taxon>
        <taxon>Dikarya</taxon>
        <taxon>Basidiomycota</taxon>
        <taxon>Agaricomycotina</taxon>
        <taxon>Agaricomycetes</taxon>
        <taxon>Agaricomycetidae</taxon>
        <taxon>Boletales</taxon>
        <taxon>Suillineae</taxon>
        <taxon>Rhizopogonaceae</taxon>
        <taxon>Rhizopogon</taxon>
    </lineage>
</organism>
<evidence type="ECO:0000256" key="1">
    <source>
        <dbReference type="SAM" id="Phobius"/>
    </source>
</evidence>
<evidence type="ECO:0000313" key="2">
    <source>
        <dbReference type="EMBL" id="OAX39408.1"/>
    </source>
</evidence>
<proteinExistence type="predicted"/>
<keyword evidence="1" id="KW-0472">Membrane</keyword>